<evidence type="ECO:0000313" key="1">
    <source>
        <dbReference type="EMBL" id="PMD22106.1"/>
    </source>
</evidence>
<keyword evidence="2" id="KW-1185">Reference proteome</keyword>
<reference evidence="1 2" key="1">
    <citation type="submission" date="2016-05" db="EMBL/GenBank/DDBJ databases">
        <title>A degradative enzymes factory behind the ericoid mycorrhizal symbiosis.</title>
        <authorList>
            <consortium name="DOE Joint Genome Institute"/>
            <person name="Martino E."/>
            <person name="Morin E."/>
            <person name="Grelet G."/>
            <person name="Kuo A."/>
            <person name="Kohler A."/>
            <person name="Daghino S."/>
            <person name="Barry K."/>
            <person name="Choi C."/>
            <person name="Cichocki N."/>
            <person name="Clum A."/>
            <person name="Copeland A."/>
            <person name="Hainaut M."/>
            <person name="Haridas S."/>
            <person name="Labutti K."/>
            <person name="Lindquist E."/>
            <person name="Lipzen A."/>
            <person name="Khouja H.-R."/>
            <person name="Murat C."/>
            <person name="Ohm R."/>
            <person name="Olson A."/>
            <person name="Spatafora J."/>
            <person name="Veneault-Fourrey C."/>
            <person name="Henrissat B."/>
            <person name="Grigoriev I."/>
            <person name="Martin F."/>
            <person name="Perotto S."/>
        </authorList>
    </citation>
    <scope>NUCLEOTIDE SEQUENCE [LARGE SCALE GENOMIC DNA]</scope>
    <source>
        <strain evidence="1 2">UAMH 7357</strain>
    </source>
</reference>
<evidence type="ECO:0000313" key="2">
    <source>
        <dbReference type="Proteomes" id="UP000235672"/>
    </source>
</evidence>
<dbReference type="AlphaFoldDB" id="A0A2J6Q753"/>
<organism evidence="1 2">
    <name type="scientific">Hyaloscypha hepaticicola</name>
    <dbReference type="NCBI Taxonomy" id="2082293"/>
    <lineage>
        <taxon>Eukaryota</taxon>
        <taxon>Fungi</taxon>
        <taxon>Dikarya</taxon>
        <taxon>Ascomycota</taxon>
        <taxon>Pezizomycotina</taxon>
        <taxon>Leotiomycetes</taxon>
        <taxon>Helotiales</taxon>
        <taxon>Hyaloscyphaceae</taxon>
        <taxon>Hyaloscypha</taxon>
    </lineage>
</organism>
<sequence>MDARSVWNCKVLGVWDGSCPVLDTVAGRPVFCEQREEDGGASNSLINFKSTETLKPCLPCLLLSGSSSQQTRQTPVTGGLTPEAWRYSGATMQQHDDGRMTRTARFDARWVIGNPGSRLFLGPSFLGGLGFHTLAVKEETACAGAEELFQKEQGGEGPGCSHGYSLLTAYNRAFSGWQAQNSAQETNVVNRGRAKVLSARHRQSRDPYWNAAICSVILRKHSSLLTTSATPVDCLRQLHVHDTKKELFDAVGLVVVEMEADEENHRPPQVADLVKRRFIAANRNRNRRAEV</sequence>
<accession>A0A2J6Q753</accession>
<proteinExistence type="predicted"/>
<dbReference type="EMBL" id="KZ613479">
    <property type="protein sequence ID" value="PMD22106.1"/>
    <property type="molecule type" value="Genomic_DNA"/>
</dbReference>
<gene>
    <name evidence="1" type="ORF">NA56DRAFT_703086</name>
</gene>
<protein>
    <submittedName>
        <fullName evidence="1">Uncharacterized protein</fullName>
    </submittedName>
</protein>
<dbReference type="Proteomes" id="UP000235672">
    <property type="component" value="Unassembled WGS sequence"/>
</dbReference>
<name>A0A2J6Q753_9HELO</name>